<dbReference type="PROSITE" id="PS00039">
    <property type="entry name" value="DEAD_ATP_HELICASE"/>
    <property type="match status" value="1"/>
</dbReference>
<dbReference type="Pfam" id="PF00270">
    <property type="entry name" value="DEAD"/>
    <property type="match status" value="1"/>
</dbReference>
<evidence type="ECO:0000256" key="1">
    <source>
        <dbReference type="ARBA" id="ARBA00022801"/>
    </source>
</evidence>
<dbReference type="PROSITE" id="PS51192">
    <property type="entry name" value="HELICASE_ATP_BIND_1"/>
    <property type="match status" value="1"/>
</dbReference>
<dbReference type="AlphaFoldDB" id="A0A183PQ98"/>
<keyword evidence="2" id="KW-0347">Helicase</keyword>
<dbReference type="InterPro" id="IPR027417">
    <property type="entry name" value="P-loop_NTPase"/>
</dbReference>
<keyword evidence="1" id="KW-0378">Hydrolase</keyword>
<accession>A0A183PQ98</accession>
<dbReference type="STRING" id="31246.A0A183PQ98"/>
<sequence length="111" mass="12776">MNISCHVCIGGTQVSTDIEQLKLGQQIVVGTPGRVFDMISRGYLRTKTIKCFVLDEADEMLTTIPDEVLEISKQFMRNPVRILLKQEELTLDGIRQFYVNVEQEEWKLETL</sequence>
<dbReference type="GO" id="GO:0016787">
    <property type="term" value="F:hydrolase activity"/>
    <property type="evidence" value="ECO:0007669"/>
    <property type="project" value="UniProtKB-KW"/>
</dbReference>
<gene>
    <name evidence="3" type="ORF">SMTD_LOCUS16534</name>
</gene>
<dbReference type="InterPro" id="IPR000629">
    <property type="entry name" value="RNA-helicase_DEAD-box_CS"/>
</dbReference>
<dbReference type="InterPro" id="IPR014001">
    <property type="entry name" value="Helicase_ATP-bd"/>
</dbReference>
<dbReference type="Gene3D" id="3.40.50.300">
    <property type="entry name" value="P-loop containing nucleotide triphosphate hydrolases"/>
    <property type="match status" value="1"/>
</dbReference>
<dbReference type="Proteomes" id="UP000269396">
    <property type="component" value="Unassembled WGS sequence"/>
</dbReference>
<dbReference type="GO" id="GO:0005524">
    <property type="term" value="F:ATP binding"/>
    <property type="evidence" value="ECO:0007669"/>
    <property type="project" value="InterPro"/>
</dbReference>
<dbReference type="PANTHER" id="PTHR47958">
    <property type="entry name" value="ATP-DEPENDENT RNA HELICASE DBP3"/>
    <property type="match status" value="1"/>
</dbReference>
<dbReference type="GO" id="GO:0004386">
    <property type="term" value="F:helicase activity"/>
    <property type="evidence" value="ECO:0007669"/>
    <property type="project" value="UniProtKB-KW"/>
</dbReference>
<keyword evidence="2" id="KW-0067">ATP-binding</keyword>
<organism evidence="3 4">
    <name type="scientific">Schistosoma mattheei</name>
    <dbReference type="NCBI Taxonomy" id="31246"/>
    <lineage>
        <taxon>Eukaryota</taxon>
        <taxon>Metazoa</taxon>
        <taxon>Spiralia</taxon>
        <taxon>Lophotrochozoa</taxon>
        <taxon>Platyhelminthes</taxon>
        <taxon>Trematoda</taxon>
        <taxon>Digenea</taxon>
        <taxon>Strigeidida</taxon>
        <taxon>Schistosomatoidea</taxon>
        <taxon>Schistosomatidae</taxon>
        <taxon>Schistosoma</taxon>
    </lineage>
</organism>
<proteinExistence type="predicted"/>
<feature type="non-terminal residue" evidence="3">
    <location>
        <position position="111"/>
    </location>
</feature>
<evidence type="ECO:0000313" key="4">
    <source>
        <dbReference type="Proteomes" id="UP000269396"/>
    </source>
</evidence>
<keyword evidence="2" id="KW-0547">Nucleotide-binding</keyword>
<reference evidence="3 4" key="1">
    <citation type="submission" date="2018-11" db="EMBL/GenBank/DDBJ databases">
        <authorList>
            <consortium name="Pathogen Informatics"/>
        </authorList>
    </citation>
    <scope>NUCLEOTIDE SEQUENCE [LARGE SCALE GENOMIC DNA]</scope>
    <source>
        <strain>Denwood</strain>
        <strain evidence="4">Zambia</strain>
    </source>
</reference>
<protein>
    <submittedName>
        <fullName evidence="3">Uncharacterized protein</fullName>
    </submittedName>
</protein>
<evidence type="ECO:0000256" key="2">
    <source>
        <dbReference type="ARBA" id="ARBA00022806"/>
    </source>
</evidence>
<dbReference type="InterPro" id="IPR011545">
    <property type="entry name" value="DEAD/DEAH_box_helicase_dom"/>
</dbReference>
<dbReference type="SUPFAM" id="SSF52540">
    <property type="entry name" value="P-loop containing nucleoside triphosphate hydrolases"/>
    <property type="match status" value="1"/>
</dbReference>
<dbReference type="GO" id="GO:0003676">
    <property type="term" value="F:nucleic acid binding"/>
    <property type="evidence" value="ECO:0007669"/>
    <property type="project" value="InterPro"/>
</dbReference>
<name>A0A183PQ98_9TREM</name>
<evidence type="ECO:0000313" key="3">
    <source>
        <dbReference type="EMBL" id="VDP71588.1"/>
    </source>
</evidence>
<dbReference type="EMBL" id="UZAL01037310">
    <property type="protein sequence ID" value="VDP71588.1"/>
    <property type="molecule type" value="Genomic_DNA"/>
</dbReference>
<keyword evidence="4" id="KW-1185">Reference proteome</keyword>